<keyword evidence="11" id="KW-1185">Reference proteome</keyword>
<comment type="caution">
    <text evidence="10">The sequence shown here is derived from an EMBL/GenBank/DDBJ whole genome shotgun (WGS) entry which is preliminary data.</text>
</comment>
<keyword evidence="2 7" id="KW-0175">Coiled coil</keyword>
<feature type="compositionally biased region" description="Low complexity" evidence="8">
    <location>
        <begin position="514"/>
        <end position="526"/>
    </location>
</feature>
<dbReference type="GO" id="GO:0001227">
    <property type="term" value="F:DNA-binding transcription repressor activity, RNA polymerase II-specific"/>
    <property type="evidence" value="ECO:0007669"/>
    <property type="project" value="InterPro"/>
</dbReference>
<evidence type="ECO:0000256" key="8">
    <source>
        <dbReference type="SAM" id="MobiDB-lite"/>
    </source>
</evidence>
<evidence type="ECO:0000256" key="4">
    <source>
        <dbReference type="ARBA" id="ARBA00065739"/>
    </source>
</evidence>
<evidence type="ECO:0000313" key="11">
    <source>
        <dbReference type="Proteomes" id="UP000322234"/>
    </source>
</evidence>
<evidence type="ECO:0000256" key="1">
    <source>
        <dbReference type="ARBA" id="ARBA00010672"/>
    </source>
</evidence>
<evidence type="ECO:0000256" key="3">
    <source>
        <dbReference type="ARBA" id="ARBA00059511"/>
    </source>
</evidence>
<dbReference type="InterPro" id="IPR037772">
    <property type="entry name" value="C2_Freud"/>
</dbReference>
<evidence type="ECO:0000256" key="5">
    <source>
        <dbReference type="ARBA" id="ARBA00068693"/>
    </source>
</evidence>
<dbReference type="InterPro" id="IPR006608">
    <property type="entry name" value="CC2D1A/B_DM14"/>
</dbReference>
<protein>
    <recommendedName>
        <fullName evidence="5">Coiled-coil and C2 domain-containing protein 1B</fullName>
    </recommendedName>
    <alternativeName>
        <fullName evidence="6">Five prime repressor element under dual repression-binding protein 2</fullName>
    </alternativeName>
</protein>
<dbReference type="Gene3D" id="2.60.40.150">
    <property type="entry name" value="C2 domain"/>
    <property type="match status" value="1"/>
</dbReference>
<feature type="compositionally biased region" description="Polar residues" evidence="8">
    <location>
        <begin position="246"/>
        <end position="255"/>
    </location>
</feature>
<evidence type="ECO:0000256" key="2">
    <source>
        <dbReference type="ARBA" id="ARBA00023054"/>
    </source>
</evidence>
<dbReference type="FunFam" id="2.60.40.150:FF:000104">
    <property type="entry name" value="coiled-coil and C2 domain-containing protein 1B"/>
    <property type="match status" value="1"/>
</dbReference>
<dbReference type="EMBL" id="VBQZ03000256">
    <property type="protein sequence ID" value="MXQ98622.1"/>
    <property type="molecule type" value="Genomic_DNA"/>
</dbReference>
<evidence type="ECO:0000256" key="7">
    <source>
        <dbReference type="SAM" id="Coils"/>
    </source>
</evidence>
<evidence type="ECO:0000256" key="6">
    <source>
        <dbReference type="ARBA" id="ARBA00080071"/>
    </source>
</evidence>
<dbReference type="InterPro" id="IPR000008">
    <property type="entry name" value="C2_dom"/>
</dbReference>
<accession>A0A6B0S8K3</accession>
<reference evidence="10" key="1">
    <citation type="submission" date="2019-10" db="EMBL/GenBank/DDBJ databases">
        <title>The sequence and de novo assembly of the wild yak genome.</title>
        <authorList>
            <person name="Liu Y."/>
        </authorList>
    </citation>
    <scope>NUCLEOTIDE SEQUENCE [LARGE SCALE GENOMIC DNA]</scope>
    <source>
        <strain evidence="10">WY2019</strain>
    </source>
</reference>
<evidence type="ECO:0000259" key="9">
    <source>
        <dbReference type="PROSITE" id="PS50004"/>
    </source>
</evidence>
<dbReference type="PANTHER" id="PTHR13076:SF5">
    <property type="entry name" value="COILED-COIL AND C2 DOMAIN-CONTAINING PROTEIN 1B"/>
    <property type="match status" value="1"/>
</dbReference>
<sequence>MPGPRPRKGPQASGQGVAAAKQLGLFVEFSPEDVLLGVEEAEDDGDLEAELLALTGEAGTTGRKPAPKGQGEFATVGAGTRWAQAGSQLLGSVSPQTELQEVLGTDEEAGALDGDETASLGGPEEEKEQENVEPLVQAALLTAPVPAAQAGGPRGLQALLEDRIRNYQEAAASAKEAGEAAKARRCERGLKTLESQLAAVRKGKKISEDEIPPPVALGRRPLVLQETTNRSPEAEPPAAPSVEPDNPSQPETSLLGSPGISAPPDSDLDPRALLLARQREYKVAALNAKRAGDLDRARELMRVGKRFAAVLEALEKGQPVDLSAMPPSPEDLKPLPQASQAPTAPSDAPPAVERMHPVMASDIPAAPGRPGDTVEWGPGGRQAELILSPFSFQVAPAEPQTVLDALQQRLNKYREAGTQARGSGDERKARMHERIAKQYQDAIRAHRAGRKVDFAELPVPPGFPPIPGLEPTVATEEDMMAATLAAAQKLASAEDTAPVEEEEDNNKDEPPAQAPVAKKPAQPLAPSSRSLPEPKTSSSKEVLSPSAREQLALLEARKLQYQRAALQAKRGRDLEQAKAHLRVAKSLEAQITQVRAGRPVDLSKVPSPLTDEESDFILIHHEDLRLSQKAEEVYAQLQKMLLEQHEKCLLFSKQFMHQGNVAETTRFEKLAQDRKQQLEILQLAQAQGLDPPSHHFELKTFQTVRIFAELNSTEMHLIVVRGMNLPAPPGVTPDDLDAFVRFEFHYPNSDQAQKNKTAVVKNTNSPEFDQLFKLNINRNHRGFRRVIQNKGIKFEIFHKGSFFRSDKLVGTAHLKLERLENECEIREIVEVLDGRKPTGGKLEVKVRLREPLSGQDVQMVTENWLVLEPRGL</sequence>
<dbReference type="InterPro" id="IPR035892">
    <property type="entry name" value="C2_domain_sf"/>
</dbReference>
<dbReference type="Proteomes" id="UP000322234">
    <property type="component" value="Unassembled WGS sequence"/>
</dbReference>
<dbReference type="CDD" id="cd08690">
    <property type="entry name" value="C2_Freud-1"/>
    <property type="match status" value="1"/>
</dbReference>
<dbReference type="PANTHER" id="PTHR13076">
    <property type="entry name" value="COILED-COIL AND C2 DOMAIN-CONTAINING PROTEIN 1-LIKE"/>
    <property type="match status" value="1"/>
</dbReference>
<feature type="compositionally biased region" description="Polar residues" evidence="8">
    <location>
        <begin position="527"/>
        <end position="541"/>
    </location>
</feature>
<evidence type="ECO:0000313" key="10">
    <source>
        <dbReference type="EMBL" id="MXQ98622.1"/>
    </source>
</evidence>
<proteinExistence type="inferred from homology"/>
<comment type="subunit">
    <text evidence="4">Interacts with CHMP4B.</text>
</comment>
<feature type="coiled-coil region" evidence="7">
    <location>
        <begin position="157"/>
        <end position="184"/>
    </location>
</feature>
<feature type="region of interest" description="Disordered" evidence="8">
    <location>
        <begin position="487"/>
        <end position="545"/>
    </location>
</feature>
<gene>
    <name evidence="10" type="ORF">E5288_WYG021730</name>
</gene>
<dbReference type="SMART" id="SM00239">
    <property type="entry name" value="C2"/>
    <property type="match status" value="1"/>
</dbReference>
<name>A0A6B0S8K3_9CETA</name>
<feature type="compositionally biased region" description="Acidic residues" evidence="8">
    <location>
        <begin position="104"/>
        <end position="116"/>
    </location>
</feature>
<dbReference type="AlphaFoldDB" id="A0A6B0S8K3"/>
<feature type="region of interest" description="Disordered" evidence="8">
    <location>
        <begin position="87"/>
        <end position="132"/>
    </location>
</feature>
<dbReference type="PROSITE" id="PS50004">
    <property type="entry name" value="C2"/>
    <property type="match status" value="1"/>
</dbReference>
<feature type="region of interest" description="Disordered" evidence="8">
    <location>
        <begin position="198"/>
        <end position="273"/>
    </location>
</feature>
<dbReference type="SMART" id="SM00685">
    <property type="entry name" value="DM14"/>
    <property type="match status" value="4"/>
</dbReference>
<comment type="function">
    <text evidence="3">Transcription factor that binds specifically to the DRE (dual repressor element) and represses HTR1A gene transcription in neuronal cells.</text>
</comment>
<feature type="compositionally biased region" description="Polar residues" evidence="8">
    <location>
        <begin position="87"/>
        <end position="99"/>
    </location>
</feature>
<dbReference type="Pfam" id="PF21528">
    <property type="entry name" value="CC2D1A-B_DM14"/>
    <property type="match status" value="4"/>
</dbReference>
<dbReference type="InterPro" id="IPR039725">
    <property type="entry name" value="CC2D1A/B"/>
</dbReference>
<feature type="compositionally biased region" description="Acidic residues" evidence="8">
    <location>
        <begin position="497"/>
        <end position="506"/>
    </location>
</feature>
<feature type="domain" description="C2" evidence="9">
    <location>
        <begin position="690"/>
        <end position="829"/>
    </location>
</feature>
<dbReference type="SUPFAM" id="SSF49562">
    <property type="entry name" value="C2 domain (Calcium/lipid-binding domain, CaLB)"/>
    <property type="match status" value="1"/>
</dbReference>
<organism evidence="10 11">
    <name type="scientific">Bos mutus</name>
    <name type="common">wild yak</name>
    <dbReference type="NCBI Taxonomy" id="72004"/>
    <lineage>
        <taxon>Eukaryota</taxon>
        <taxon>Metazoa</taxon>
        <taxon>Chordata</taxon>
        <taxon>Craniata</taxon>
        <taxon>Vertebrata</taxon>
        <taxon>Euteleostomi</taxon>
        <taxon>Mammalia</taxon>
        <taxon>Eutheria</taxon>
        <taxon>Laurasiatheria</taxon>
        <taxon>Artiodactyla</taxon>
        <taxon>Ruminantia</taxon>
        <taxon>Pecora</taxon>
        <taxon>Bovidae</taxon>
        <taxon>Bovinae</taxon>
        <taxon>Bos</taxon>
    </lineage>
</organism>
<comment type="similarity">
    <text evidence="1">Belongs to the CC2D1 family.</text>
</comment>
<feature type="region of interest" description="Disordered" evidence="8">
    <location>
        <begin position="318"/>
        <end position="351"/>
    </location>
</feature>
<dbReference type="Pfam" id="PF00168">
    <property type="entry name" value="C2"/>
    <property type="match status" value="1"/>
</dbReference>